<dbReference type="Pfam" id="PF00111">
    <property type="entry name" value="Fer2"/>
    <property type="match status" value="1"/>
</dbReference>
<evidence type="ECO:0000313" key="10">
    <source>
        <dbReference type="EMBL" id="PJJ56165.1"/>
    </source>
</evidence>
<name>A0A2M9BDX4_9ACTN</name>
<dbReference type="Proteomes" id="UP000230842">
    <property type="component" value="Unassembled WGS sequence"/>
</dbReference>
<reference evidence="10 11" key="1">
    <citation type="submission" date="2017-11" db="EMBL/GenBank/DDBJ databases">
        <title>Genomic Encyclopedia of Archaeal and Bacterial Type Strains, Phase II (KMG-II): From Individual Species to Whole Genera.</title>
        <authorList>
            <person name="Goeker M."/>
        </authorList>
    </citation>
    <scope>NUCLEOTIDE SEQUENCE [LARGE SCALE GENOMIC DNA]</scope>
    <source>
        <strain evidence="10 11">DSM 27763</strain>
    </source>
</reference>
<keyword evidence="6" id="KW-0560">Oxidoreductase</keyword>
<evidence type="ECO:0000313" key="11">
    <source>
        <dbReference type="Proteomes" id="UP000230842"/>
    </source>
</evidence>
<dbReference type="InterPro" id="IPR017927">
    <property type="entry name" value="FAD-bd_FR_type"/>
</dbReference>
<dbReference type="SUPFAM" id="SSF52343">
    <property type="entry name" value="Ferredoxin reductase-like, C-terminal NADP-linked domain"/>
    <property type="match status" value="1"/>
</dbReference>
<dbReference type="EMBL" id="PGEZ01000001">
    <property type="protein sequence ID" value="PJJ56165.1"/>
    <property type="molecule type" value="Genomic_DNA"/>
</dbReference>
<dbReference type="InterPro" id="IPR001041">
    <property type="entry name" value="2Fe-2S_ferredoxin-type"/>
</dbReference>
<sequence>MARRGPIRALLASRYVHALTTPHSVDHYLDRVHPMLSVHQVRAVVEEVRPETDAASTVVMRPNDTWRGARAGQHVQFGVEVDGTRRIRCFSVVDSESDTRDRITVSVKVHPEGYVSQHLKEGLRPGTIVHLSQAEGDFVLDDHVPDHLTLISGGSGITPVMAMLRTLRDRGHDRPVTFVHYARSRADEMFSDELDAIARDCTWARVERIYTRDPDPTAAVEGRFTPDHLDAFAIDAARHPTYVCGPAGLIDVVGETYDKLGGDLRREWFKVPTVDLDAEDATGTVTFEASGRATDNDGRTLLEQAEGSGLAPEFGCRMGICNTCSTRKVHGAVRNVITGEVRADTDEKIKICVNAPVGDVCLDL</sequence>
<proteinExistence type="predicted"/>
<keyword evidence="3" id="KW-0001">2Fe-2S</keyword>
<dbReference type="CDD" id="cd06216">
    <property type="entry name" value="FNR_iron_sulfur_binding_2"/>
    <property type="match status" value="1"/>
</dbReference>
<dbReference type="InterPro" id="IPR050415">
    <property type="entry name" value="MRET"/>
</dbReference>
<evidence type="ECO:0000256" key="7">
    <source>
        <dbReference type="ARBA" id="ARBA00023004"/>
    </source>
</evidence>
<dbReference type="Pfam" id="PF00175">
    <property type="entry name" value="NAD_binding_1"/>
    <property type="match status" value="1"/>
</dbReference>
<dbReference type="InterPro" id="IPR017938">
    <property type="entry name" value="Riboflavin_synthase-like_b-brl"/>
</dbReference>
<keyword evidence="4" id="KW-0479">Metal-binding</keyword>
<evidence type="ECO:0000256" key="3">
    <source>
        <dbReference type="ARBA" id="ARBA00022714"/>
    </source>
</evidence>
<evidence type="ECO:0000256" key="2">
    <source>
        <dbReference type="ARBA" id="ARBA00022630"/>
    </source>
</evidence>
<dbReference type="GO" id="GO:0046872">
    <property type="term" value="F:metal ion binding"/>
    <property type="evidence" value="ECO:0007669"/>
    <property type="project" value="UniProtKB-KW"/>
</dbReference>
<dbReference type="CDD" id="cd00207">
    <property type="entry name" value="fer2"/>
    <property type="match status" value="1"/>
</dbReference>
<feature type="domain" description="FAD-binding FR-type" evidence="9">
    <location>
        <begin position="38"/>
        <end position="141"/>
    </location>
</feature>
<dbReference type="SUPFAM" id="SSF63380">
    <property type="entry name" value="Riboflavin synthase domain-like"/>
    <property type="match status" value="1"/>
</dbReference>
<evidence type="ECO:0000259" key="9">
    <source>
        <dbReference type="PROSITE" id="PS51384"/>
    </source>
</evidence>
<dbReference type="PANTHER" id="PTHR47354">
    <property type="entry name" value="NADH OXIDOREDUCTASE HCR"/>
    <property type="match status" value="1"/>
</dbReference>
<dbReference type="RefSeq" id="WP_100414302.1">
    <property type="nucleotide sequence ID" value="NZ_PGEZ01000001.1"/>
</dbReference>
<protein>
    <submittedName>
        <fullName evidence="10">Ferredoxin-NADP reductase</fullName>
    </submittedName>
</protein>
<evidence type="ECO:0000256" key="5">
    <source>
        <dbReference type="ARBA" id="ARBA00022827"/>
    </source>
</evidence>
<dbReference type="GO" id="GO:0016491">
    <property type="term" value="F:oxidoreductase activity"/>
    <property type="evidence" value="ECO:0007669"/>
    <property type="project" value="UniProtKB-KW"/>
</dbReference>
<keyword evidence="8" id="KW-0411">Iron-sulfur</keyword>
<dbReference type="Gene3D" id="3.10.20.30">
    <property type="match status" value="1"/>
</dbReference>
<keyword evidence="11" id="KW-1185">Reference proteome</keyword>
<dbReference type="PANTHER" id="PTHR47354:SF6">
    <property type="entry name" value="NADH OXIDOREDUCTASE HCR"/>
    <property type="match status" value="1"/>
</dbReference>
<dbReference type="InterPro" id="IPR008333">
    <property type="entry name" value="Cbr1-like_FAD-bd_dom"/>
</dbReference>
<dbReference type="AlphaFoldDB" id="A0A2M9BDX4"/>
<evidence type="ECO:0000256" key="4">
    <source>
        <dbReference type="ARBA" id="ARBA00022723"/>
    </source>
</evidence>
<dbReference type="OrthoDB" id="9796486at2"/>
<dbReference type="SUPFAM" id="SSF54292">
    <property type="entry name" value="2Fe-2S ferredoxin-like"/>
    <property type="match status" value="1"/>
</dbReference>
<keyword evidence="5" id="KW-0274">FAD</keyword>
<comment type="cofactor">
    <cofactor evidence="1">
        <name>FAD</name>
        <dbReference type="ChEBI" id="CHEBI:57692"/>
    </cofactor>
</comment>
<dbReference type="InterPro" id="IPR039261">
    <property type="entry name" value="FNR_nucleotide-bd"/>
</dbReference>
<keyword evidence="2" id="KW-0285">Flavoprotein</keyword>
<evidence type="ECO:0000256" key="8">
    <source>
        <dbReference type="ARBA" id="ARBA00023014"/>
    </source>
</evidence>
<dbReference type="PRINTS" id="PR00406">
    <property type="entry name" value="CYTB5RDTASE"/>
</dbReference>
<evidence type="ECO:0000256" key="6">
    <source>
        <dbReference type="ARBA" id="ARBA00023002"/>
    </source>
</evidence>
<dbReference type="InterPro" id="IPR036010">
    <property type="entry name" value="2Fe-2S_ferredoxin-like_sf"/>
</dbReference>
<dbReference type="Gene3D" id="2.40.30.10">
    <property type="entry name" value="Translation factors"/>
    <property type="match status" value="1"/>
</dbReference>
<dbReference type="InterPro" id="IPR012675">
    <property type="entry name" value="Beta-grasp_dom_sf"/>
</dbReference>
<dbReference type="GO" id="GO:0051537">
    <property type="term" value="F:2 iron, 2 sulfur cluster binding"/>
    <property type="evidence" value="ECO:0007669"/>
    <property type="project" value="UniProtKB-KW"/>
</dbReference>
<dbReference type="Pfam" id="PF00970">
    <property type="entry name" value="FAD_binding_6"/>
    <property type="match status" value="1"/>
</dbReference>
<organism evidence="10 11">
    <name type="scientific">Mumia flava</name>
    <dbReference type="NCBI Taxonomy" id="1348852"/>
    <lineage>
        <taxon>Bacteria</taxon>
        <taxon>Bacillati</taxon>
        <taxon>Actinomycetota</taxon>
        <taxon>Actinomycetes</taxon>
        <taxon>Propionibacteriales</taxon>
        <taxon>Nocardioidaceae</taxon>
        <taxon>Mumia</taxon>
    </lineage>
</organism>
<accession>A0A2M9BDX4</accession>
<keyword evidence="7" id="KW-0408">Iron</keyword>
<evidence type="ECO:0000256" key="1">
    <source>
        <dbReference type="ARBA" id="ARBA00001974"/>
    </source>
</evidence>
<comment type="caution">
    <text evidence="10">The sequence shown here is derived from an EMBL/GenBank/DDBJ whole genome shotgun (WGS) entry which is preliminary data.</text>
</comment>
<dbReference type="PROSITE" id="PS51384">
    <property type="entry name" value="FAD_FR"/>
    <property type="match status" value="1"/>
</dbReference>
<dbReference type="Gene3D" id="3.40.50.80">
    <property type="entry name" value="Nucleotide-binding domain of ferredoxin-NADP reductase (FNR) module"/>
    <property type="match status" value="1"/>
</dbReference>
<gene>
    <name evidence="10" type="ORF">CLV56_0369</name>
</gene>
<dbReference type="InterPro" id="IPR001433">
    <property type="entry name" value="OxRdtase_FAD/NAD-bd"/>
</dbReference>